<dbReference type="Proteomes" id="UP000070092">
    <property type="component" value="Unassembled WGS sequence"/>
</dbReference>
<comment type="caution">
    <text evidence="2">The sequence shown here is derived from an EMBL/GenBank/DDBJ whole genome shotgun (WGS) entry which is preliminary data.</text>
</comment>
<dbReference type="AlphaFoldDB" id="A0A133KQL5"/>
<dbReference type="EMBL" id="LRPO01000024">
    <property type="protein sequence ID" value="KWZ81670.1"/>
    <property type="molecule type" value="Genomic_DNA"/>
</dbReference>
<gene>
    <name evidence="2" type="ORF">HMPREF3196_00797</name>
</gene>
<protein>
    <submittedName>
        <fullName evidence="2">Uncharacterized protein</fullName>
    </submittedName>
</protein>
<organism evidence="2 3">
    <name type="scientific">Bifidobacterium bifidum</name>
    <dbReference type="NCBI Taxonomy" id="1681"/>
    <lineage>
        <taxon>Bacteria</taxon>
        <taxon>Bacillati</taxon>
        <taxon>Actinomycetota</taxon>
        <taxon>Actinomycetes</taxon>
        <taxon>Bifidobacteriales</taxon>
        <taxon>Bifidobacteriaceae</taxon>
        <taxon>Bifidobacterium</taxon>
    </lineage>
</organism>
<reference evidence="2 3" key="1">
    <citation type="submission" date="2016-01" db="EMBL/GenBank/DDBJ databases">
        <authorList>
            <person name="Oliw E.H."/>
        </authorList>
    </citation>
    <scope>NUCLEOTIDE SEQUENCE [LARGE SCALE GENOMIC DNA]</scope>
    <source>
        <strain evidence="2 3">MJR8628B</strain>
    </source>
</reference>
<evidence type="ECO:0000313" key="2">
    <source>
        <dbReference type="EMBL" id="KWZ81670.1"/>
    </source>
</evidence>
<proteinExistence type="predicted"/>
<evidence type="ECO:0000256" key="1">
    <source>
        <dbReference type="SAM" id="MobiDB-lite"/>
    </source>
</evidence>
<sequence>MDFMSCEDHHADSQARRPARPYEKGTKPVGLAPFIVRSSPSVSR</sequence>
<name>A0A133KQL5_BIFBI</name>
<feature type="compositionally biased region" description="Basic and acidic residues" evidence="1">
    <location>
        <begin position="1"/>
        <end position="26"/>
    </location>
</feature>
<accession>A0A133KQL5</accession>
<dbReference type="PATRIC" id="fig|1681.53.peg.785"/>
<feature type="region of interest" description="Disordered" evidence="1">
    <location>
        <begin position="1"/>
        <end position="44"/>
    </location>
</feature>
<evidence type="ECO:0000313" key="3">
    <source>
        <dbReference type="Proteomes" id="UP000070092"/>
    </source>
</evidence>